<dbReference type="EMBL" id="AMWN01000002">
    <property type="protein sequence ID" value="EXJ94134.1"/>
    <property type="molecule type" value="Genomic_DNA"/>
</dbReference>
<dbReference type="PANTHER" id="PTHR40422">
    <property type="entry name" value="TRANSLATION MACHINERY-ASSOCIATED PROTEIN 17"/>
    <property type="match status" value="1"/>
</dbReference>
<keyword evidence="4" id="KW-1185">Reference proteome</keyword>
<organism evidence="3 4">
    <name type="scientific">Capronia coronata CBS 617.96</name>
    <dbReference type="NCBI Taxonomy" id="1182541"/>
    <lineage>
        <taxon>Eukaryota</taxon>
        <taxon>Fungi</taxon>
        <taxon>Dikarya</taxon>
        <taxon>Ascomycota</taxon>
        <taxon>Pezizomycotina</taxon>
        <taxon>Eurotiomycetes</taxon>
        <taxon>Chaetothyriomycetidae</taxon>
        <taxon>Chaetothyriales</taxon>
        <taxon>Herpotrichiellaceae</taxon>
        <taxon>Capronia</taxon>
    </lineage>
</organism>
<dbReference type="HOGENOM" id="CLU_072829_0_0_1"/>
<evidence type="ECO:0000256" key="2">
    <source>
        <dbReference type="SAM" id="MobiDB-lite"/>
    </source>
</evidence>
<dbReference type="GeneID" id="19157427"/>
<dbReference type="Proteomes" id="UP000019484">
    <property type="component" value="Unassembled WGS sequence"/>
</dbReference>
<dbReference type="PANTHER" id="PTHR40422:SF1">
    <property type="entry name" value="TRANSLATION MACHINERY-ASSOCIATED PROTEIN 17"/>
    <property type="match status" value="1"/>
</dbReference>
<feature type="compositionally biased region" description="Basic and acidic residues" evidence="2">
    <location>
        <begin position="97"/>
        <end position="108"/>
    </location>
</feature>
<dbReference type="GO" id="GO:0030674">
    <property type="term" value="F:protein-macromolecule adaptor activity"/>
    <property type="evidence" value="ECO:0007669"/>
    <property type="project" value="TreeGrafter"/>
</dbReference>
<dbReference type="GO" id="GO:0070682">
    <property type="term" value="P:proteasome regulatory particle assembly"/>
    <property type="evidence" value="ECO:0007669"/>
    <property type="project" value="InterPro"/>
</dbReference>
<comment type="caution">
    <text evidence="3">The sequence shown here is derived from an EMBL/GenBank/DDBJ whole genome shotgun (WGS) entry which is preliminary data.</text>
</comment>
<name>W9ZI09_9EURO</name>
<reference evidence="3 4" key="1">
    <citation type="submission" date="2013-03" db="EMBL/GenBank/DDBJ databases">
        <title>The Genome Sequence of Capronia coronata CBS 617.96.</title>
        <authorList>
            <consortium name="The Broad Institute Genomics Platform"/>
            <person name="Cuomo C."/>
            <person name="de Hoog S."/>
            <person name="Gorbushina A."/>
            <person name="Walker B."/>
            <person name="Young S.K."/>
            <person name="Zeng Q."/>
            <person name="Gargeya S."/>
            <person name="Fitzgerald M."/>
            <person name="Haas B."/>
            <person name="Abouelleil A."/>
            <person name="Allen A.W."/>
            <person name="Alvarado L."/>
            <person name="Arachchi H.M."/>
            <person name="Berlin A.M."/>
            <person name="Chapman S.B."/>
            <person name="Gainer-Dewar J."/>
            <person name="Goldberg J."/>
            <person name="Griggs A."/>
            <person name="Gujja S."/>
            <person name="Hansen M."/>
            <person name="Howarth C."/>
            <person name="Imamovic A."/>
            <person name="Ireland A."/>
            <person name="Larimer J."/>
            <person name="McCowan C."/>
            <person name="Murphy C."/>
            <person name="Pearson M."/>
            <person name="Poon T.W."/>
            <person name="Priest M."/>
            <person name="Roberts A."/>
            <person name="Saif S."/>
            <person name="Shea T."/>
            <person name="Sisk P."/>
            <person name="Sykes S."/>
            <person name="Wortman J."/>
            <person name="Nusbaum C."/>
            <person name="Birren B."/>
        </authorList>
    </citation>
    <scope>NUCLEOTIDE SEQUENCE [LARGE SCALE GENOMIC DNA]</scope>
    <source>
        <strain evidence="3 4">CBS 617.96</strain>
    </source>
</reference>
<evidence type="ECO:0000313" key="3">
    <source>
        <dbReference type="EMBL" id="EXJ94134.1"/>
    </source>
</evidence>
<accession>W9ZI09</accession>
<dbReference type="OrthoDB" id="548474at2759"/>
<keyword evidence="1" id="KW-0175">Coiled coil</keyword>
<feature type="region of interest" description="Disordered" evidence="2">
    <location>
        <begin position="97"/>
        <end position="162"/>
    </location>
</feature>
<gene>
    <name evidence="3" type="ORF">A1O1_02527</name>
</gene>
<proteinExistence type="predicted"/>
<feature type="coiled-coil region" evidence="1">
    <location>
        <begin position="22"/>
        <end position="49"/>
    </location>
</feature>
<dbReference type="InterPro" id="IPR038966">
    <property type="entry name" value="TMA17"/>
</dbReference>
<dbReference type="RefSeq" id="XP_007721628.1">
    <property type="nucleotide sequence ID" value="XM_007723438.1"/>
</dbReference>
<dbReference type="eggNOG" id="ENOG502SB51">
    <property type="taxonomic scope" value="Eukaryota"/>
</dbReference>
<protein>
    <submittedName>
        <fullName evidence="3">Uncharacterized protein</fullName>
    </submittedName>
</protein>
<feature type="compositionally biased region" description="Acidic residues" evidence="2">
    <location>
        <begin position="152"/>
        <end position="162"/>
    </location>
</feature>
<dbReference type="AlphaFoldDB" id="W9ZI09"/>
<sequence>MSAEAQPISAERFAFAIEDLPVENLYSKAQELSNSISHLERSNHQLQEYIDSIRSDTTLSESMRQEGDRDCAEAIQENNVVIERQKDRIQLLKREVERRGGRWHEADNSGKVNGSAGDPTTNGDAMAAGRSTGGTLTDEELRRQLMGRLGEDDNADADGMDL</sequence>
<evidence type="ECO:0000313" key="4">
    <source>
        <dbReference type="Proteomes" id="UP000019484"/>
    </source>
</evidence>
<evidence type="ECO:0000256" key="1">
    <source>
        <dbReference type="SAM" id="Coils"/>
    </source>
</evidence>
<dbReference type="STRING" id="1182541.W9ZI09"/>